<dbReference type="FunFam" id="2.40.50.140:FF:000051">
    <property type="entry name" value="RNA-binding transcriptional accessory protein"/>
    <property type="match status" value="1"/>
</dbReference>
<dbReference type="InterPro" id="IPR050437">
    <property type="entry name" value="Ribos_protein_bS1-like"/>
</dbReference>
<organism evidence="5 6">
    <name type="scientific">candidate division Kazan bacterium RIFCSPLOWO2_01_FULL_45_19</name>
    <dbReference type="NCBI Taxonomy" id="1798538"/>
    <lineage>
        <taxon>Bacteria</taxon>
        <taxon>Bacteria division Kazan-3B-28</taxon>
    </lineage>
</organism>
<evidence type="ECO:0000259" key="4">
    <source>
        <dbReference type="PROSITE" id="PS50126"/>
    </source>
</evidence>
<keyword evidence="2" id="KW-0689">Ribosomal protein</keyword>
<dbReference type="AlphaFoldDB" id="A0A1F4NPT4"/>
<accession>A0A1F4NPT4</accession>
<evidence type="ECO:0000313" key="5">
    <source>
        <dbReference type="EMBL" id="OGB73277.1"/>
    </source>
</evidence>
<dbReference type="InterPro" id="IPR010995">
    <property type="entry name" value="DNA_repair_Rad51/TF_NusA_a-hlx"/>
</dbReference>
<reference evidence="5 6" key="1">
    <citation type="journal article" date="2016" name="Nat. Commun.">
        <title>Thousands of microbial genomes shed light on interconnected biogeochemical processes in an aquifer system.</title>
        <authorList>
            <person name="Anantharaman K."/>
            <person name="Brown C.T."/>
            <person name="Hug L.A."/>
            <person name="Sharon I."/>
            <person name="Castelle C.J."/>
            <person name="Probst A.J."/>
            <person name="Thomas B.C."/>
            <person name="Singh A."/>
            <person name="Wilkins M.J."/>
            <person name="Karaoz U."/>
            <person name="Brodie E.L."/>
            <person name="Williams K.H."/>
            <person name="Hubbard S.S."/>
            <person name="Banfield J.F."/>
        </authorList>
    </citation>
    <scope>NUCLEOTIDE SEQUENCE [LARGE SCALE GENOMIC DNA]</scope>
</reference>
<dbReference type="PANTHER" id="PTHR10724">
    <property type="entry name" value="30S RIBOSOMAL PROTEIN S1"/>
    <property type="match status" value="1"/>
</dbReference>
<feature type="domain" description="S1 motif" evidence="4">
    <location>
        <begin position="114"/>
        <end position="191"/>
    </location>
</feature>
<dbReference type="SUPFAM" id="SSF50249">
    <property type="entry name" value="Nucleic acid-binding proteins"/>
    <property type="match status" value="4"/>
</dbReference>
<evidence type="ECO:0000256" key="1">
    <source>
        <dbReference type="ARBA" id="ARBA00006767"/>
    </source>
</evidence>
<dbReference type="Pfam" id="PF14520">
    <property type="entry name" value="HHH_5"/>
    <property type="match status" value="1"/>
</dbReference>
<dbReference type="Gene3D" id="1.10.150.20">
    <property type="entry name" value="5' to 3' exonuclease, C-terminal subdomain"/>
    <property type="match status" value="1"/>
</dbReference>
<feature type="domain" description="S1 motif" evidence="4">
    <location>
        <begin position="28"/>
        <end position="96"/>
    </location>
</feature>
<dbReference type="CDD" id="cd04465">
    <property type="entry name" value="S1_RPS1_repeat_ec2_hs2"/>
    <property type="match status" value="1"/>
</dbReference>
<dbReference type="CDD" id="cd05688">
    <property type="entry name" value="S1_RPS1_repeat_ec3"/>
    <property type="match status" value="1"/>
</dbReference>
<evidence type="ECO:0000256" key="3">
    <source>
        <dbReference type="ARBA" id="ARBA00023274"/>
    </source>
</evidence>
<comment type="caution">
    <text evidence="5">The sequence shown here is derived from an EMBL/GenBank/DDBJ whole genome shotgun (WGS) entry which is preliminary data.</text>
</comment>
<dbReference type="SUPFAM" id="SSF47794">
    <property type="entry name" value="Rad51 N-terminal domain-like"/>
    <property type="match status" value="1"/>
</dbReference>
<dbReference type="InterPro" id="IPR035104">
    <property type="entry name" value="Ribosomal_protein_S1-like"/>
</dbReference>
<dbReference type="GO" id="GO:0000166">
    <property type="term" value="F:nucleotide binding"/>
    <property type="evidence" value="ECO:0007669"/>
    <property type="project" value="InterPro"/>
</dbReference>
<sequence>MAPKGKTTNPFAQLLDAAESSLRIYKASDLVVGEVTAVTKNRIWIEIDGGRFIGMISNRELMEEGIAAPDYQPGDRVTASVILPENDDGFMVLSLRDALENKGWEALEVRLSADEVFDVKVIEANRGGLIVEADGLRGFLPVSQLAPEHYPRVGTDKDEILTRLAKFENQILQVKVLDLDKSVNKLIFSERVARKGEFDELVSGIKVGDVLDGKVSGVVDFGLFVNLGQLEGLVHISEISWGKVDHPSNFAKVGDTVKVQVIGIEDDKISLSIKRLQTDPWLSIISQFAIGQEVEAKVTQIMPFGVFVKVGVEETDGLIHISELAHEHVTDPATVVAVGDKLKVKVIDLGPDSHRLGLSLKAMQSPKVAEVVSADKDSAESAPTGDLTGLELSATLIKKLQTAGIISLSDLQDKTPAELEALPGIGKATAAKIVAAMKR</sequence>
<dbReference type="GO" id="GO:0003729">
    <property type="term" value="F:mRNA binding"/>
    <property type="evidence" value="ECO:0007669"/>
    <property type="project" value="TreeGrafter"/>
</dbReference>
<gene>
    <name evidence="5" type="ORF">A3K51_00140</name>
</gene>
<dbReference type="SMART" id="SM00316">
    <property type="entry name" value="S1"/>
    <property type="match status" value="4"/>
</dbReference>
<proteinExistence type="inferred from homology"/>
<dbReference type="PANTHER" id="PTHR10724:SF7">
    <property type="entry name" value="SMALL RIBOSOMAL SUBUNIT PROTEIN BS1C"/>
    <property type="match status" value="1"/>
</dbReference>
<evidence type="ECO:0000256" key="2">
    <source>
        <dbReference type="ARBA" id="ARBA00022980"/>
    </source>
</evidence>
<dbReference type="Proteomes" id="UP000178085">
    <property type="component" value="Unassembled WGS sequence"/>
</dbReference>
<name>A0A1F4NPT4_UNCK3</name>
<evidence type="ECO:0000313" key="6">
    <source>
        <dbReference type="Proteomes" id="UP000178085"/>
    </source>
</evidence>
<dbReference type="GO" id="GO:0003735">
    <property type="term" value="F:structural constituent of ribosome"/>
    <property type="evidence" value="ECO:0007669"/>
    <property type="project" value="TreeGrafter"/>
</dbReference>
<dbReference type="Gene3D" id="2.40.50.140">
    <property type="entry name" value="Nucleic acid-binding proteins"/>
    <property type="match status" value="4"/>
</dbReference>
<dbReference type="GO" id="GO:0006412">
    <property type="term" value="P:translation"/>
    <property type="evidence" value="ECO:0007669"/>
    <property type="project" value="TreeGrafter"/>
</dbReference>
<dbReference type="InterPro" id="IPR003029">
    <property type="entry name" value="S1_domain"/>
</dbReference>
<dbReference type="Pfam" id="PF00575">
    <property type="entry name" value="S1"/>
    <property type="match status" value="3"/>
</dbReference>
<feature type="domain" description="S1 motif" evidence="4">
    <location>
        <begin position="291"/>
        <end position="361"/>
    </location>
</feature>
<dbReference type="PRINTS" id="PR00681">
    <property type="entry name" value="RIBOSOMALS1"/>
</dbReference>
<comment type="similarity">
    <text evidence="1">Belongs to the bacterial ribosomal protein bS1 family.</text>
</comment>
<dbReference type="EMBL" id="METD01000001">
    <property type="protein sequence ID" value="OGB73277.1"/>
    <property type="molecule type" value="Genomic_DNA"/>
</dbReference>
<feature type="domain" description="S1 motif" evidence="4">
    <location>
        <begin position="208"/>
        <end position="274"/>
    </location>
</feature>
<keyword evidence="3" id="KW-0687">Ribonucleoprotein</keyword>
<dbReference type="GO" id="GO:0005737">
    <property type="term" value="C:cytoplasm"/>
    <property type="evidence" value="ECO:0007669"/>
    <property type="project" value="UniProtKB-ARBA"/>
</dbReference>
<dbReference type="InterPro" id="IPR012340">
    <property type="entry name" value="NA-bd_OB-fold"/>
</dbReference>
<dbReference type="PROSITE" id="PS50126">
    <property type="entry name" value="S1"/>
    <property type="match status" value="4"/>
</dbReference>
<protein>
    <recommendedName>
        <fullName evidence="4">S1 motif domain-containing protein</fullName>
    </recommendedName>
</protein>